<evidence type="ECO:0000256" key="1">
    <source>
        <dbReference type="SAM" id="MobiDB-lite"/>
    </source>
</evidence>
<feature type="region of interest" description="Disordered" evidence="1">
    <location>
        <begin position="1"/>
        <end position="23"/>
    </location>
</feature>
<organism evidence="3 4">
    <name type="scientific">Nocardioides acrostichi</name>
    <dbReference type="NCBI Taxonomy" id="2784339"/>
    <lineage>
        <taxon>Bacteria</taxon>
        <taxon>Bacillati</taxon>
        <taxon>Actinomycetota</taxon>
        <taxon>Actinomycetes</taxon>
        <taxon>Propionibacteriales</taxon>
        <taxon>Nocardioidaceae</taxon>
        <taxon>Nocardioides</taxon>
    </lineage>
</organism>
<dbReference type="Proteomes" id="UP000656804">
    <property type="component" value="Unassembled WGS sequence"/>
</dbReference>
<dbReference type="EMBL" id="JADIVZ010000012">
    <property type="protein sequence ID" value="MBF4163527.1"/>
    <property type="molecule type" value="Genomic_DNA"/>
</dbReference>
<evidence type="ECO:0000256" key="2">
    <source>
        <dbReference type="SAM" id="Phobius"/>
    </source>
</evidence>
<dbReference type="AlphaFoldDB" id="A0A930V181"/>
<keyword evidence="2" id="KW-1133">Transmembrane helix</keyword>
<reference evidence="3" key="1">
    <citation type="submission" date="2020-11" db="EMBL/GenBank/DDBJ databases">
        <title>Nocardioides sp. CBS4Y-1, whole genome shotgun sequence.</title>
        <authorList>
            <person name="Tuo L."/>
        </authorList>
    </citation>
    <scope>NUCLEOTIDE SEQUENCE</scope>
    <source>
        <strain evidence="3">CBS4Y-1</strain>
    </source>
</reference>
<feature type="transmembrane region" description="Helical" evidence="2">
    <location>
        <begin position="30"/>
        <end position="50"/>
    </location>
</feature>
<keyword evidence="4" id="KW-1185">Reference proteome</keyword>
<sequence>MPSRPDDGILSAILDGEDRSRPPTRSSLRAVWAASGLLVVCVLLVALSLAHGLSRILDWISQFPYG</sequence>
<accession>A0A930V181</accession>
<evidence type="ECO:0000313" key="3">
    <source>
        <dbReference type="EMBL" id="MBF4163527.1"/>
    </source>
</evidence>
<keyword evidence="2" id="KW-0472">Membrane</keyword>
<keyword evidence="2" id="KW-0812">Transmembrane</keyword>
<gene>
    <name evidence="3" type="ORF">ISG29_17735</name>
</gene>
<protein>
    <submittedName>
        <fullName evidence="3">Uncharacterized protein</fullName>
    </submittedName>
</protein>
<dbReference type="RefSeq" id="WP_194504785.1">
    <property type="nucleotide sequence ID" value="NZ_JADIVZ010000012.1"/>
</dbReference>
<comment type="caution">
    <text evidence="3">The sequence shown here is derived from an EMBL/GenBank/DDBJ whole genome shotgun (WGS) entry which is preliminary data.</text>
</comment>
<evidence type="ECO:0000313" key="4">
    <source>
        <dbReference type="Proteomes" id="UP000656804"/>
    </source>
</evidence>
<proteinExistence type="predicted"/>
<name>A0A930V181_9ACTN</name>